<dbReference type="PANTHER" id="PTHR24412">
    <property type="entry name" value="KELCH PROTEIN"/>
    <property type="match status" value="1"/>
</dbReference>
<dbReference type="InParanoid" id="B8CBE0"/>
<dbReference type="EMBL" id="CM000648">
    <property type="protein sequence ID" value="EED89110.1"/>
    <property type="molecule type" value="Genomic_DNA"/>
</dbReference>
<evidence type="ECO:0000256" key="1">
    <source>
        <dbReference type="ARBA" id="ARBA00022441"/>
    </source>
</evidence>
<dbReference type="InterPro" id="IPR006652">
    <property type="entry name" value="Kelch_1"/>
</dbReference>
<dbReference type="Proteomes" id="UP000001449">
    <property type="component" value="Chromosome 13"/>
</dbReference>
<gene>
    <name evidence="5" type="ORF">THAPSDRAFT_9460</name>
</gene>
<dbReference type="RefSeq" id="XP_002293374.1">
    <property type="nucleotide sequence ID" value="XM_002293338.1"/>
</dbReference>
<dbReference type="SUPFAM" id="SSF50965">
    <property type="entry name" value="Galactose oxidase, central domain"/>
    <property type="match status" value="1"/>
</dbReference>
<protein>
    <recommendedName>
        <fullName evidence="4">CCHC-type domain-containing protein</fullName>
    </recommendedName>
</protein>
<dbReference type="InterPro" id="IPR011043">
    <property type="entry name" value="Gal_Oxase/kelch_b-propeller"/>
</dbReference>
<accession>B8CBE0</accession>
<dbReference type="STRING" id="35128.B8CBE0"/>
<evidence type="ECO:0000313" key="5">
    <source>
        <dbReference type="EMBL" id="EED89110.1"/>
    </source>
</evidence>
<dbReference type="Pfam" id="PF01344">
    <property type="entry name" value="Kelch_1"/>
    <property type="match status" value="1"/>
</dbReference>
<dbReference type="InterPro" id="IPR015915">
    <property type="entry name" value="Kelch-typ_b-propeller"/>
</dbReference>
<dbReference type="AlphaFoldDB" id="B8CBE0"/>
<proteinExistence type="predicted"/>
<keyword evidence="1" id="KW-0880">Kelch repeat</keyword>
<dbReference type="PaxDb" id="35128-Thaps9460"/>
<evidence type="ECO:0000259" key="4">
    <source>
        <dbReference type="PROSITE" id="PS50158"/>
    </source>
</evidence>
<dbReference type="KEGG" id="tps:THAPSDRAFT_9460"/>
<name>B8CBE0_THAPS</name>
<dbReference type="HOGENOM" id="CLU_374901_0_0_1"/>
<dbReference type="PROSITE" id="PS50158">
    <property type="entry name" value="ZF_CCHC"/>
    <property type="match status" value="1"/>
</dbReference>
<keyword evidence="3" id="KW-0862">Zinc</keyword>
<evidence type="ECO:0000256" key="3">
    <source>
        <dbReference type="PROSITE-ProRule" id="PRU00047"/>
    </source>
</evidence>
<keyword evidence="3" id="KW-0863">Zinc-finger</keyword>
<dbReference type="GeneID" id="7445767"/>
<dbReference type="Gene3D" id="2.120.10.80">
    <property type="entry name" value="Kelch-type beta propeller"/>
    <property type="match status" value="1"/>
</dbReference>
<dbReference type="GO" id="GO:0003676">
    <property type="term" value="F:nucleic acid binding"/>
    <property type="evidence" value="ECO:0007669"/>
    <property type="project" value="InterPro"/>
</dbReference>
<feature type="domain" description="CCHC-type" evidence="4">
    <location>
        <begin position="341"/>
        <end position="354"/>
    </location>
</feature>
<reference evidence="5 6" key="1">
    <citation type="journal article" date="2004" name="Science">
        <title>The genome of the diatom Thalassiosira pseudonana: ecology, evolution, and metabolism.</title>
        <authorList>
            <person name="Armbrust E.V."/>
            <person name="Berges J.A."/>
            <person name="Bowler C."/>
            <person name="Green B.R."/>
            <person name="Martinez D."/>
            <person name="Putnam N.H."/>
            <person name="Zhou S."/>
            <person name="Allen A.E."/>
            <person name="Apt K.E."/>
            <person name="Bechner M."/>
            <person name="Brzezinski M.A."/>
            <person name="Chaal B.K."/>
            <person name="Chiovitti A."/>
            <person name="Davis A.K."/>
            <person name="Demarest M.S."/>
            <person name="Detter J.C."/>
            <person name="Glavina T."/>
            <person name="Goodstein D."/>
            <person name="Hadi M.Z."/>
            <person name="Hellsten U."/>
            <person name="Hildebrand M."/>
            <person name="Jenkins B.D."/>
            <person name="Jurka J."/>
            <person name="Kapitonov V.V."/>
            <person name="Kroger N."/>
            <person name="Lau W.W."/>
            <person name="Lane T.W."/>
            <person name="Larimer F.W."/>
            <person name="Lippmeier J.C."/>
            <person name="Lucas S."/>
            <person name="Medina M."/>
            <person name="Montsant A."/>
            <person name="Obornik M."/>
            <person name="Parker M.S."/>
            <person name="Palenik B."/>
            <person name="Pazour G.J."/>
            <person name="Richardson P.M."/>
            <person name="Rynearson T.A."/>
            <person name="Saito M.A."/>
            <person name="Schwartz D.C."/>
            <person name="Thamatrakoln K."/>
            <person name="Valentin K."/>
            <person name="Vardi A."/>
            <person name="Wilkerson F.P."/>
            <person name="Rokhsar D.S."/>
        </authorList>
    </citation>
    <scope>NUCLEOTIDE SEQUENCE [LARGE SCALE GENOMIC DNA]</scope>
    <source>
        <strain evidence="5 6">CCMP1335</strain>
    </source>
</reference>
<sequence>MQNSMAACAASTSRQVFISSDTIHSKELASVDTHINSTWCDTATSQSDGLHVVVCYKDGTSLYKSTRKVSRTAKRLSSIFFSSDSFDLEGRPCDVCDGYWIASDGGQPSTKDGNNTAIPKRLATEFKATEHFKVSLDMNDINQEVCITKLSTDSTNTLETTILNVIFLDLDKLAQSCIPTIPFDEHPSVTAKLYSGLLDSVISSLIRQPYFIGRNAVIHVKSEQLYRVIASAYPSNQCYVERVEFDRYVKSKLKEDDTEPKDNRSSGNIIRRLRQNKGAAHCPLSMYPARYVELPCAAGAGESLIEICRFHNYDSERGCLRSKKAEMNPDLKGCDMTHNHCHSCGAKGHKAFQCTMHLDTQRSRQQSLVFRLTSHGSIRSIPFHGYLANNSNNQNGDEHATIPALIVLAGRLRGRTLAACEMLPLISSPNNDSSTKQRWKALPNLLDHRGSHAACSPVGSGLAFVMGGGGVDGNLDTVEIINFHDKDVKWQTMTGRLSSPRHAFEAVVCVTKNGASLFAVGGWKYGKVSCGSVDKLTFEFSCIEGKQPSVDVQYLQNEARWTLCAPLLTPRRLHSVVASADGATIFVFGGYVDERNTTQSIEKYDIRLNTWTAWDGLPYGETNCPLVQAVVDWNVSKIGRNEFLVFPFGEGNVVLRYSPETEQRFSPVVASSEKHLCLPIANWASFSATSSPSLNKAFLIGGTIDGKWTDRGFELDLDTLEWRELPPVSCARRRLASVVLE</sequence>
<reference evidence="5 6" key="2">
    <citation type="journal article" date="2008" name="Nature">
        <title>The Phaeodactylum genome reveals the evolutionary history of diatom genomes.</title>
        <authorList>
            <person name="Bowler C."/>
            <person name="Allen A.E."/>
            <person name="Badger J.H."/>
            <person name="Grimwood J."/>
            <person name="Jabbari K."/>
            <person name="Kuo A."/>
            <person name="Maheswari U."/>
            <person name="Martens C."/>
            <person name="Maumus F."/>
            <person name="Otillar R.P."/>
            <person name="Rayko E."/>
            <person name="Salamov A."/>
            <person name="Vandepoele K."/>
            <person name="Beszteri B."/>
            <person name="Gruber A."/>
            <person name="Heijde M."/>
            <person name="Katinka M."/>
            <person name="Mock T."/>
            <person name="Valentin K."/>
            <person name="Verret F."/>
            <person name="Berges J.A."/>
            <person name="Brownlee C."/>
            <person name="Cadoret J.P."/>
            <person name="Chiovitti A."/>
            <person name="Choi C.J."/>
            <person name="Coesel S."/>
            <person name="De Martino A."/>
            <person name="Detter J.C."/>
            <person name="Durkin C."/>
            <person name="Falciatore A."/>
            <person name="Fournet J."/>
            <person name="Haruta M."/>
            <person name="Huysman M.J."/>
            <person name="Jenkins B.D."/>
            <person name="Jiroutova K."/>
            <person name="Jorgensen R.E."/>
            <person name="Joubert Y."/>
            <person name="Kaplan A."/>
            <person name="Kroger N."/>
            <person name="Kroth P.G."/>
            <person name="La Roche J."/>
            <person name="Lindquist E."/>
            <person name="Lommer M."/>
            <person name="Martin-Jezequel V."/>
            <person name="Lopez P.J."/>
            <person name="Lucas S."/>
            <person name="Mangogna M."/>
            <person name="McGinnis K."/>
            <person name="Medlin L.K."/>
            <person name="Montsant A."/>
            <person name="Oudot-Le Secq M.P."/>
            <person name="Napoli C."/>
            <person name="Obornik M."/>
            <person name="Parker M.S."/>
            <person name="Petit J.L."/>
            <person name="Porcel B.M."/>
            <person name="Poulsen N."/>
            <person name="Robison M."/>
            <person name="Rychlewski L."/>
            <person name="Rynearson T.A."/>
            <person name="Schmutz J."/>
            <person name="Shapiro H."/>
            <person name="Siaut M."/>
            <person name="Stanley M."/>
            <person name="Sussman M.R."/>
            <person name="Taylor A.R."/>
            <person name="Vardi A."/>
            <person name="von Dassow P."/>
            <person name="Vyverman W."/>
            <person name="Willis A."/>
            <person name="Wyrwicz L.S."/>
            <person name="Rokhsar D.S."/>
            <person name="Weissenbach J."/>
            <person name="Armbrust E.V."/>
            <person name="Green B.R."/>
            <person name="Van de Peer Y."/>
            <person name="Grigoriev I.V."/>
        </authorList>
    </citation>
    <scope>NUCLEOTIDE SEQUENCE [LARGE SCALE GENOMIC DNA]</scope>
    <source>
        <strain evidence="5 6">CCMP1335</strain>
    </source>
</reference>
<dbReference type="eggNOG" id="KOG4441">
    <property type="taxonomic scope" value="Eukaryota"/>
</dbReference>
<dbReference type="InterPro" id="IPR001878">
    <property type="entry name" value="Znf_CCHC"/>
</dbReference>
<keyword evidence="3" id="KW-0479">Metal-binding</keyword>
<keyword evidence="6" id="KW-1185">Reference proteome</keyword>
<evidence type="ECO:0000256" key="2">
    <source>
        <dbReference type="ARBA" id="ARBA00022737"/>
    </source>
</evidence>
<organism evidence="5 6">
    <name type="scientific">Thalassiosira pseudonana</name>
    <name type="common">Marine diatom</name>
    <name type="synonym">Cyclotella nana</name>
    <dbReference type="NCBI Taxonomy" id="35128"/>
    <lineage>
        <taxon>Eukaryota</taxon>
        <taxon>Sar</taxon>
        <taxon>Stramenopiles</taxon>
        <taxon>Ochrophyta</taxon>
        <taxon>Bacillariophyta</taxon>
        <taxon>Coscinodiscophyceae</taxon>
        <taxon>Thalassiosirophycidae</taxon>
        <taxon>Thalassiosirales</taxon>
        <taxon>Thalassiosiraceae</taxon>
        <taxon>Thalassiosira</taxon>
    </lineage>
</organism>
<dbReference type="GO" id="GO:0008270">
    <property type="term" value="F:zinc ion binding"/>
    <property type="evidence" value="ECO:0007669"/>
    <property type="project" value="UniProtKB-KW"/>
</dbReference>
<evidence type="ECO:0000313" key="6">
    <source>
        <dbReference type="Proteomes" id="UP000001449"/>
    </source>
</evidence>
<keyword evidence="2" id="KW-0677">Repeat</keyword>
<dbReference type="PANTHER" id="PTHR24412:SF489">
    <property type="entry name" value="RING FINGER DOMAIN AND KELCH REPEAT-CONTAINING PROTEIN DDB_G0271372"/>
    <property type="match status" value="1"/>
</dbReference>